<dbReference type="InterPro" id="IPR016047">
    <property type="entry name" value="M23ase_b-sheet_dom"/>
</dbReference>
<sequence length="229" mass="26130">MSRVLLSGDNQITWSFGKHGGWSKGIDIVRFENRLEKITVHTAGKVIKVVNYLDGTNKILDKEGMGYGNYVMVLHKGNLVTLYGHLEHVTVNEGQEINQGTVIGYMGNTGISYGAHLHFEIRKYNRSLENINLHNKDYFGFIDPEQYLNTGLPIGEEKYERVQIGSFLSENNAKRLVEHMRKSGYQAIVKKYGMHYRVQVGAYTIHINAVIMMEKMKALGYKDAYITTY</sequence>
<keyword evidence="3" id="KW-1185">Reference proteome</keyword>
<dbReference type="RefSeq" id="WP_005601194.1">
    <property type="nucleotide sequence ID" value="NZ_GG663519.1"/>
</dbReference>
<dbReference type="GO" id="GO:0042834">
    <property type="term" value="F:peptidoglycan binding"/>
    <property type="evidence" value="ECO:0007669"/>
    <property type="project" value="InterPro"/>
</dbReference>
<comment type="caution">
    <text evidence="2">The sequence shown here is derived from an EMBL/GenBank/DDBJ whole genome shotgun (WGS) entry which is preliminary data.</text>
</comment>
<dbReference type="eggNOG" id="COG4942">
    <property type="taxonomic scope" value="Bacteria"/>
</dbReference>
<accession>D4RX45</accession>
<reference evidence="2 3" key="1">
    <citation type="submission" date="2010-02" db="EMBL/GenBank/DDBJ databases">
        <authorList>
            <person name="Weinstock G."/>
            <person name="Sodergren E."/>
            <person name="Clifton S."/>
            <person name="Fulton L."/>
            <person name="Fulton B."/>
            <person name="Courtney L."/>
            <person name="Fronick C."/>
            <person name="Harrison M."/>
            <person name="Strong C."/>
            <person name="Farmer C."/>
            <person name="Delahaunty K."/>
            <person name="Markovic C."/>
            <person name="Hall O."/>
            <person name="Minx P."/>
            <person name="Tomlinson C."/>
            <person name="Mitreva M."/>
            <person name="Nelson J."/>
            <person name="Hou S."/>
            <person name="Wollam A."/>
            <person name="Pepin K.H."/>
            <person name="Johnson M."/>
            <person name="Bhonagiri V."/>
            <person name="Zhang X."/>
            <person name="Suruliraj S."/>
            <person name="Warren W."/>
            <person name="Chinwalla A."/>
            <person name="Mardis E.R."/>
            <person name="Wilson R.K."/>
        </authorList>
    </citation>
    <scope>NUCLEOTIDE SEQUENCE [LARGE SCALE GENOMIC DNA]</scope>
    <source>
        <strain evidence="2 3">DSM 2876</strain>
    </source>
</reference>
<dbReference type="PROSITE" id="PS51724">
    <property type="entry name" value="SPOR"/>
    <property type="match status" value="1"/>
</dbReference>
<evidence type="ECO:0000259" key="1">
    <source>
        <dbReference type="PROSITE" id="PS51724"/>
    </source>
</evidence>
<dbReference type="Pfam" id="PF01551">
    <property type="entry name" value="Peptidase_M23"/>
    <property type="match status" value="1"/>
</dbReference>
<dbReference type="Pfam" id="PF05036">
    <property type="entry name" value="SPOR"/>
    <property type="match status" value="1"/>
</dbReference>
<feature type="domain" description="SPOR" evidence="1">
    <location>
        <begin position="154"/>
        <end position="229"/>
    </location>
</feature>
<dbReference type="HOGENOM" id="CLU_1207986_0_0_9"/>
<protein>
    <submittedName>
        <fullName evidence="2">Peptidase, M23 family</fullName>
    </submittedName>
</protein>
<dbReference type="InterPro" id="IPR036680">
    <property type="entry name" value="SPOR-like_sf"/>
</dbReference>
<gene>
    <name evidence="2" type="ORF">BUTYVIB_00396</name>
</gene>
<dbReference type="Gene3D" id="3.30.70.1070">
    <property type="entry name" value="Sporulation related repeat"/>
    <property type="match status" value="1"/>
</dbReference>
<dbReference type="SUPFAM" id="SSF51261">
    <property type="entry name" value="Duplicated hybrid motif"/>
    <property type="match status" value="1"/>
</dbReference>
<dbReference type="PANTHER" id="PTHR21666:SF270">
    <property type="entry name" value="MUREIN HYDROLASE ACTIVATOR ENVC"/>
    <property type="match status" value="1"/>
</dbReference>
<dbReference type="PANTHER" id="PTHR21666">
    <property type="entry name" value="PEPTIDASE-RELATED"/>
    <property type="match status" value="1"/>
</dbReference>
<evidence type="ECO:0000313" key="3">
    <source>
        <dbReference type="Proteomes" id="UP000006238"/>
    </source>
</evidence>
<dbReference type="CDD" id="cd12797">
    <property type="entry name" value="M23_peptidase"/>
    <property type="match status" value="1"/>
</dbReference>
<dbReference type="InterPro" id="IPR050570">
    <property type="entry name" value="Cell_wall_metabolism_enzyme"/>
</dbReference>
<dbReference type="GeneID" id="98918760"/>
<dbReference type="SUPFAM" id="SSF110997">
    <property type="entry name" value="Sporulation related repeat"/>
    <property type="match status" value="1"/>
</dbReference>
<dbReference type="Gene3D" id="2.70.70.10">
    <property type="entry name" value="Glucose Permease (Domain IIA)"/>
    <property type="match status" value="1"/>
</dbReference>
<dbReference type="Proteomes" id="UP000006238">
    <property type="component" value="Unassembled WGS sequence"/>
</dbReference>
<organism evidence="2 3">
    <name type="scientific">Eshraghiella crossota DSM 2876</name>
    <dbReference type="NCBI Taxonomy" id="511680"/>
    <lineage>
        <taxon>Bacteria</taxon>
        <taxon>Bacillati</taxon>
        <taxon>Bacillota</taxon>
        <taxon>Clostridia</taxon>
        <taxon>Lachnospirales</taxon>
        <taxon>Lachnospiraceae</taxon>
        <taxon>Eshraghiella</taxon>
    </lineage>
</organism>
<evidence type="ECO:0000313" key="2">
    <source>
        <dbReference type="EMBL" id="EFF69485.1"/>
    </source>
</evidence>
<dbReference type="GO" id="GO:0004222">
    <property type="term" value="F:metalloendopeptidase activity"/>
    <property type="evidence" value="ECO:0007669"/>
    <property type="project" value="TreeGrafter"/>
</dbReference>
<dbReference type="AlphaFoldDB" id="D4RX45"/>
<name>D4RX45_9FIRM</name>
<dbReference type="InterPro" id="IPR011055">
    <property type="entry name" value="Dup_hybrid_motif"/>
</dbReference>
<dbReference type="InterPro" id="IPR007730">
    <property type="entry name" value="SPOR-like_dom"/>
</dbReference>
<proteinExistence type="predicted"/>
<dbReference type="STRING" id="45851.BHV86_07725"/>
<dbReference type="EMBL" id="ABWN01000018">
    <property type="protein sequence ID" value="EFF69485.1"/>
    <property type="molecule type" value="Genomic_DNA"/>
</dbReference>